<keyword evidence="3" id="KW-0249">Electron transport</keyword>
<evidence type="ECO:0000313" key="10">
    <source>
        <dbReference type="Proteomes" id="UP000643279"/>
    </source>
</evidence>
<dbReference type="Proteomes" id="UP000643279">
    <property type="component" value="Unassembled WGS sequence"/>
</dbReference>
<dbReference type="PRINTS" id="PR00421">
    <property type="entry name" value="THIOREDOXIN"/>
</dbReference>
<proteinExistence type="inferred from homology"/>
<dbReference type="Pfam" id="PF00085">
    <property type="entry name" value="Thioredoxin"/>
    <property type="match status" value="1"/>
</dbReference>
<feature type="domain" description="Thioredoxin" evidence="8">
    <location>
        <begin position="1"/>
        <end position="108"/>
    </location>
</feature>
<organism evidence="9 10">
    <name type="scientific">Arthrobacter liuii</name>
    <dbReference type="NCBI Taxonomy" id="1476996"/>
    <lineage>
        <taxon>Bacteria</taxon>
        <taxon>Bacillati</taxon>
        <taxon>Actinomycetota</taxon>
        <taxon>Actinomycetes</taxon>
        <taxon>Micrococcales</taxon>
        <taxon>Micrococcaceae</taxon>
        <taxon>Arthrobacter</taxon>
    </lineage>
</organism>
<protein>
    <recommendedName>
        <fullName evidence="6 7">Thioredoxin</fullName>
    </recommendedName>
</protein>
<evidence type="ECO:0000256" key="3">
    <source>
        <dbReference type="ARBA" id="ARBA00022982"/>
    </source>
</evidence>
<dbReference type="PROSITE" id="PS00194">
    <property type="entry name" value="THIOREDOXIN_1"/>
    <property type="match status" value="1"/>
</dbReference>
<dbReference type="EMBL" id="BMFW01000032">
    <property type="protein sequence ID" value="GGI01168.1"/>
    <property type="molecule type" value="Genomic_DNA"/>
</dbReference>
<dbReference type="Gene3D" id="3.40.30.10">
    <property type="entry name" value="Glutaredoxin"/>
    <property type="match status" value="1"/>
</dbReference>
<reference evidence="10" key="1">
    <citation type="journal article" date="2019" name="Int. J. Syst. Evol. Microbiol.">
        <title>The Global Catalogue of Microorganisms (GCM) 10K type strain sequencing project: providing services to taxonomists for standard genome sequencing and annotation.</title>
        <authorList>
            <consortium name="The Broad Institute Genomics Platform"/>
            <consortium name="The Broad Institute Genome Sequencing Center for Infectious Disease"/>
            <person name="Wu L."/>
            <person name="Ma J."/>
        </authorList>
    </citation>
    <scope>NUCLEOTIDE SEQUENCE [LARGE SCALE GENOMIC DNA]</scope>
    <source>
        <strain evidence="10">CGMCC 1.12778</strain>
    </source>
</reference>
<dbReference type="NCBIfam" id="TIGR01068">
    <property type="entry name" value="thioredoxin"/>
    <property type="match status" value="1"/>
</dbReference>
<keyword evidence="2" id="KW-0813">Transport</keyword>
<dbReference type="CDD" id="cd02947">
    <property type="entry name" value="TRX_family"/>
    <property type="match status" value="1"/>
</dbReference>
<evidence type="ECO:0000256" key="7">
    <source>
        <dbReference type="PIRNR" id="PIRNR000077"/>
    </source>
</evidence>
<sequence>MSTAKDVTDATFDHEVLRSDKPVIVDFWADWCGPCRMVSPVLDQIAAEHADRVDVVKVNIDENPQVAAEYGITSIPAIYLFKDGALKSSVVGARPKRYLEKEFAQYLH</sequence>
<evidence type="ECO:0000256" key="5">
    <source>
        <dbReference type="ARBA" id="ARBA00023284"/>
    </source>
</evidence>
<dbReference type="PANTHER" id="PTHR45663:SF11">
    <property type="entry name" value="GEO12009P1"/>
    <property type="match status" value="1"/>
</dbReference>
<dbReference type="InterPro" id="IPR013766">
    <property type="entry name" value="Thioredoxin_domain"/>
</dbReference>
<evidence type="ECO:0000256" key="4">
    <source>
        <dbReference type="ARBA" id="ARBA00023157"/>
    </source>
</evidence>
<keyword evidence="4" id="KW-1015">Disulfide bond</keyword>
<keyword evidence="5" id="KW-0676">Redox-active center</keyword>
<dbReference type="PIRSF" id="PIRSF000077">
    <property type="entry name" value="Thioredoxin"/>
    <property type="match status" value="1"/>
</dbReference>
<evidence type="ECO:0000259" key="8">
    <source>
        <dbReference type="PROSITE" id="PS51352"/>
    </source>
</evidence>
<dbReference type="InterPro" id="IPR036249">
    <property type="entry name" value="Thioredoxin-like_sf"/>
</dbReference>
<evidence type="ECO:0000256" key="6">
    <source>
        <dbReference type="NCBIfam" id="TIGR01068"/>
    </source>
</evidence>
<comment type="caution">
    <text evidence="9">The sequence shown here is derived from an EMBL/GenBank/DDBJ whole genome shotgun (WGS) entry which is preliminary data.</text>
</comment>
<evidence type="ECO:0000256" key="2">
    <source>
        <dbReference type="ARBA" id="ARBA00022448"/>
    </source>
</evidence>
<comment type="similarity">
    <text evidence="1 7">Belongs to the thioredoxin family.</text>
</comment>
<keyword evidence="10" id="KW-1185">Reference proteome</keyword>
<evidence type="ECO:0000256" key="1">
    <source>
        <dbReference type="ARBA" id="ARBA00008987"/>
    </source>
</evidence>
<dbReference type="InterPro" id="IPR017937">
    <property type="entry name" value="Thioredoxin_CS"/>
</dbReference>
<name>A0ABQ2AXF6_9MICC</name>
<dbReference type="InterPro" id="IPR005746">
    <property type="entry name" value="Thioredoxin"/>
</dbReference>
<dbReference type="PROSITE" id="PS51352">
    <property type="entry name" value="THIOREDOXIN_2"/>
    <property type="match status" value="1"/>
</dbReference>
<dbReference type="PANTHER" id="PTHR45663">
    <property type="entry name" value="GEO12009P1"/>
    <property type="match status" value="1"/>
</dbReference>
<evidence type="ECO:0000313" key="9">
    <source>
        <dbReference type="EMBL" id="GGI01168.1"/>
    </source>
</evidence>
<dbReference type="SUPFAM" id="SSF52833">
    <property type="entry name" value="Thioredoxin-like"/>
    <property type="match status" value="1"/>
</dbReference>
<accession>A0ABQ2AXF6</accession>
<dbReference type="RefSeq" id="WP_188573278.1">
    <property type="nucleotide sequence ID" value="NZ_BMFW01000032.1"/>
</dbReference>
<gene>
    <name evidence="9" type="ORF">GCM10007170_39990</name>
</gene>